<dbReference type="Pfam" id="PF12796">
    <property type="entry name" value="Ank_2"/>
    <property type="match status" value="1"/>
</dbReference>
<proteinExistence type="predicted"/>
<evidence type="ECO:0000313" key="13">
    <source>
        <dbReference type="Proteomes" id="UP000663866"/>
    </source>
</evidence>
<dbReference type="GO" id="GO:1902495">
    <property type="term" value="C:transmembrane transporter complex"/>
    <property type="evidence" value="ECO:0007669"/>
    <property type="project" value="TreeGrafter"/>
</dbReference>
<dbReference type="InterPro" id="IPR052076">
    <property type="entry name" value="TRP_cation_channel"/>
</dbReference>
<keyword evidence="9" id="KW-0175">Coiled coil</keyword>
<evidence type="ECO:0000256" key="10">
    <source>
        <dbReference type="SAM" id="MobiDB-lite"/>
    </source>
</evidence>
<evidence type="ECO:0000313" key="12">
    <source>
        <dbReference type="EMBL" id="CAF3833393.1"/>
    </source>
</evidence>
<dbReference type="PANTHER" id="PTHR47143:SF1">
    <property type="entry name" value="ION_TRANS DOMAIN-CONTAINING PROTEIN"/>
    <property type="match status" value="1"/>
</dbReference>
<feature type="transmembrane region" description="Helical" evidence="11">
    <location>
        <begin position="670"/>
        <end position="697"/>
    </location>
</feature>
<feature type="compositionally biased region" description="Polar residues" evidence="10">
    <location>
        <begin position="35"/>
        <end position="50"/>
    </location>
</feature>
<dbReference type="SMART" id="SM00248">
    <property type="entry name" value="ANK"/>
    <property type="match status" value="5"/>
</dbReference>
<feature type="coiled-coil region" evidence="9">
    <location>
        <begin position="933"/>
        <end position="960"/>
    </location>
</feature>
<evidence type="ECO:0000256" key="2">
    <source>
        <dbReference type="ARBA" id="ARBA00022606"/>
    </source>
</evidence>
<dbReference type="PANTHER" id="PTHR47143">
    <property type="entry name" value="TRANSIENT RECEPTOR POTENTIAL CATION CHANNEL PROTEIN PAINLESS"/>
    <property type="match status" value="1"/>
</dbReference>
<dbReference type="AlphaFoldDB" id="A0A819D9Z5"/>
<keyword evidence="11" id="KW-1133">Transmembrane helix</keyword>
<dbReference type="InterPro" id="IPR002110">
    <property type="entry name" value="Ankyrin_rpt"/>
</dbReference>
<keyword evidence="13" id="KW-1185">Reference proteome</keyword>
<evidence type="ECO:0000256" key="3">
    <source>
        <dbReference type="ARBA" id="ARBA00022737"/>
    </source>
</evidence>
<dbReference type="EMBL" id="CAJOBG010000588">
    <property type="protein sequence ID" value="CAF3833393.1"/>
    <property type="molecule type" value="Genomic_DNA"/>
</dbReference>
<evidence type="ECO:0000256" key="1">
    <source>
        <dbReference type="ARBA" id="ARBA00022448"/>
    </source>
</evidence>
<feature type="compositionally biased region" description="Polar residues" evidence="10">
    <location>
        <begin position="10"/>
        <end position="22"/>
    </location>
</feature>
<evidence type="ECO:0000256" key="8">
    <source>
        <dbReference type="PROSITE-ProRule" id="PRU00023"/>
    </source>
</evidence>
<evidence type="ECO:0000256" key="9">
    <source>
        <dbReference type="SAM" id="Coils"/>
    </source>
</evidence>
<dbReference type="InterPro" id="IPR036770">
    <property type="entry name" value="Ankyrin_rpt-contain_sf"/>
</dbReference>
<dbReference type="SUPFAM" id="SSF48403">
    <property type="entry name" value="Ankyrin repeat"/>
    <property type="match status" value="1"/>
</dbReference>
<organism evidence="12 13">
    <name type="scientific">Rotaria magnacalcarata</name>
    <dbReference type="NCBI Taxonomy" id="392030"/>
    <lineage>
        <taxon>Eukaryota</taxon>
        <taxon>Metazoa</taxon>
        <taxon>Spiralia</taxon>
        <taxon>Gnathifera</taxon>
        <taxon>Rotifera</taxon>
        <taxon>Eurotatoria</taxon>
        <taxon>Bdelloidea</taxon>
        <taxon>Philodinida</taxon>
        <taxon>Philodinidae</taxon>
        <taxon>Rotaria</taxon>
    </lineage>
</organism>
<protein>
    <submittedName>
        <fullName evidence="12">Uncharacterized protein</fullName>
    </submittedName>
</protein>
<keyword evidence="11" id="KW-0812">Transmembrane</keyword>
<feature type="compositionally biased region" description="Low complexity" evidence="10">
    <location>
        <begin position="23"/>
        <end position="34"/>
    </location>
</feature>
<keyword evidence="11" id="KW-0472">Membrane</keyword>
<gene>
    <name evidence="12" type="ORF">OVN521_LOCUS5792</name>
</gene>
<evidence type="ECO:0000256" key="4">
    <source>
        <dbReference type="ARBA" id="ARBA00023043"/>
    </source>
</evidence>
<reference evidence="12" key="1">
    <citation type="submission" date="2021-02" db="EMBL/GenBank/DDBJ databases">
        <authorList>
            <person name="Nowell W R."/>
        </authorList>
    </citation>
    <scope>NUCLEOTIDE SEQUENCE</scope>
</reference>
<sequence length="1045" mass="118493">MSLIVPKTFTFESQSSSEGGNKSPSVLSTLSSPTYQTNQHFSRSPSLNPSISNRVQHLQAGPSIEKLNDLSDAENDFDDSASARENYRFAPQVIRSRFSRRGSFQLSTNYQRRFRASERKSDLLVIQAPPPGSLSLSGKQHSTSNGVFTSAIDQQAISIAATPVKEIRGQTLLHLAARLGHDEILRLLISETSQASVLMNAKGQTPLLTAIEAGSISTATLLMEADPRSIIASDDNGSSVFHYACEHCSDVVLHRAIALSKRLNSTSDRITALCRITERNRAGKTPFDIAIEKGQLKCVKHIVLSSWLEANIDMRELINASSMKNAIDKEQFDILIFFVSEPKRFAYIIHLLVEYNGRYFNLLEYAILSKKKDIVRLFISVRIPVEQYNFRYQYKQFLKHYNEPFVQTNSLPFYQTPIQRMLTTPEYVPLVPLILEQFVSDNGSDLSIVDDCLYARPTKARCIFGRTKHFSTGNWLQQHPLTLIAKADCKDVYDHHLVRLCVDLKFNLFGNFLYLIILCCQSTYVALYTGVTLGSPTPADQGTNYYRMTNYSCFDLCVTLANDVTNPATDHPAIRALRLILLIISCFALIKEIFQVLTQKDKYFRNFYINLIELHMYISAIIYSVDINECTRQTGIRCSTQWMAGGVGLLSVWTSLLFVFMNGIKFGKHGLLFITVYVTFLKLVAVYIFIWIGYILAFYMICKDIMAQFHFFNFVPKLLVMFIGEYDMGGAFFQNNVLMPGAEAALILYSAYIFTMFIVMMSIMGGLAVADVKRHRLNAKREHLRSRIGVVLGFQAHLGGLSETFGNIASRLCRNARFMNIWEKSNIFPIKYHLRKLEIRSIDINVPHSINSTLFVPTSPRKRREATMHTQSIVSTSPTPMGIFEQVKTETGYYYHQDITRNDSLFDEDENTRLIRKTDEIRDAVEESGIRTNNEIRKIALSLQNELEDIKRRLIRQQAQSPYGYSAGENLLGRVPGGYPLAPGDIPQTQSSDIYGLISARNWSSTSPPAYPYNYHYSVKIGPPIPIPSSRYHIYPSDYEYFGVV</sequence>
<accession>A0A819D9Z5</accession>
<evidence type="ECO:0000256" key="11">
    <source>
        <dbReference type="SAM" id="Phobius"/>
    </source>
</evidence>
<feature type="transmembrane region" description="Helical" evidence="11">
    <location>
        <begin position="576"/>
        <end position="594"/>
    </location>
</feature>
<dbReference type="Proteomes" id="UP000663866">
    <property type="component" value="Unassembled WGS sequence"/>
</dbReference>
<evidence type="ECO:0000256" key="6">
    <source>
        <dbReference type="ARBA" id="ARBA00023180"/>
    </source>
</evidence>
<dbReference type="Gene3D" id="1.25.40.20">
    <property type="entry name" value="Ankyrin repeat-containing domain"/>
    <property type="match status" value="1"/>
</dbReference>
<dbReference type="PROSITE" id="PS50297">
    <property type="entry name" value="ANK_REP_REGION"/>
    <property type="match status" value="1"/>
</dbReference>
<keyword evidence="4 8" id="KW-0040">ANK repeat</keyword>
<feature type="repeat" description="ANK" evidence="8">
    <location>
        <begin position="168"/>
        <end position="200"/>
    </location>
</feature>
<keyword evidence="7" id="KW-0407">Ion channel</keyword>
<feature type="transmembrane region" description="Helical" evidence="11">
    <location>
        <begin position="709"/>
        <end position="726"/>
    </location>
</feature>
<dbReference type="GO" id="GO:0034220">
    <property type="term" value="P:monoatomic ion transmembrane transport"/>
    <property type="evidence" value="ECO:0007669"/>
    <property type="project" value="UniProtKB-KW"/>
</dbReference>
<keyword evidence="2" id="KW-0716">Sensory transduction</keyword>
<feature type="transmembrane region" description="Helical" evidence="11">
    <location>
        <begin position="746"/>
        <end position="770"/>
    </location>
</feature>
<keyword evidence="3" id="KW-0677">Repeat</keyword>
<evidence type="ECO:0000256" key="5">
    <source>
        <dbReference type="ARBA" id="ARBA00023065"/>
    </source>
</evidence>
<dbReference type="GO" id="GO:0022857">
    <property type="term" value="F:transmembrane transporter activity"/>
    <property type="evidence" value="ECO:0007669"/>
    <property type="project" value="TreeGrafter"/>
</dbReference>
<feature type="region of interest" description="Disordered" evidence="10">
    <location>
        <begin position="1"/>
        <end position="50"/>
    </location>
</feature>
<comment type="caution">
    <text evidence="12">The sequence shown here is derived from an EMBL/GenBank/DDBJ whole genome shotgun (WGS) entry which is preliminary data.</text>
</comment>
<keyword evidence="6" id="KW-0325">Glycoprotein</keyword>
<keyword evidence="5" id="KW-0406">Ion transport</keyword>
<name>A0A819D9Z5_9BILA</name>
<dbReference type="PROSITE" id="PS50088">
    <property type="entry name" value="ANK_REPEAT"/>
    <property type="match status" value="1"/>
</dbReference>
<evidence type="ECO:0000256" key="7">
    <source>
        <dbReference type="ARBA" id="ARBA00023303"/>
    </source>
</evidence>
<keyword evidence="1" id="KW-0813">Transport</keyword>
<feature type="transmembrane region" description="Helical" evidence="11">
    <location>
        <begin position="642"/>
        <end position="664"/>
    </location>
</feature>